<dbReference type="Proteomes" id="UP000799770">
    <property type="component" value="Unassembled WGS sequence"/>
</dbReference>
<dbReference type="OrthoDB" id="3642826at2759"/>
<gene>
    <name evidence="2" type="ORF">BDV96DRAFT_37760</name>
</gene>
<evidence type="ECO:0000256" key="1">
    <source>
        <dbReference type="SAM" id="MobiDB-lite"/>
    </source>
</evidence>
<organism evidence="2 3">
    <name type="scientific">Lophiotrema nucula</name>
    <dbReference type="NCBI Taxonomy" id="690887"/>
    <lineage>
        <taxon>Eukaryota</taxon>
        <taxon>Fungi</taxon>
        <taxon>Dikarya</taxon>
        <taxon>Ascomycota</taxon>
        <taxon>Pezizomycotina</taxon>
        <taxon>Dothideomycetes</taxon>
        <taxon>Pleosporomycetidae</taxon>
        <taxon>Pleosporales</taxon>
        <taxon>Lophiotremataceae</taxon>
        <taxon>Lophiotrema</taxon>
    </lineage>
</organism>
<evidence type="ECO:0000313" key="2">
    <source>
        <dbReference type="EMBL" id="KAF2116893.1"/>
    </source>
</evidence>
<dbReference type="EMBL" id="ML977320">
    <property type="protein sequence ID" value="KAF2116893.1"/>
    <property type="molecule type" value="Genomic_DNA"/>
</dbReference>
<protein>
    <submittedName>
        <fullName evidence="2">Uncharacterized protein</fullName>
    </submittedName>
</protein>
<feature type="region of interest" description="Disordered" evidence="1">
    <location>
        <begin position="198"/>
        <end position="218"/>
    </location>
</feature>
<reference evidence="2" key="1">
    <citation type="journal article" date="2020" name="Stud. Mycol.">
        <title>101 Dothideomycetes genomes: a test case for predicting lifestyles and emergence of pathogens.</title>
        <authorList>
            <person name="Haridas S."/>
            <person name="Albert R."/>
            <person name="Binder M."/>
            <person name="Bloem J."/>
            <person name="Labutti K."/>
            <person name="Salamov A."/>
            <person name="Andreopoulos B."/>
            <person name="Baker S."/>
            <person name="Barry K."/>
            <person name="Bills G."/>
            <person name="Bluhm B."/>
            <person name="Cannon C."/>
            <person name="Castanera R."/>
            <person name="Culley D."/>
            <person name="Daum C."/>
            <person name="Ezra D."/>
            <person name="Gonzalez J."/>
            <person name="Henrissat B."/>
            <person name="Kuo A."/>
            <person name="Liang C."/>
            <person name="Lipzen A."/>
            <person name="Lutzoni F."/>
            <person name="Magnuson J."/>
            <person name="Mondo S."/>
            <person name="Nolan M."/>
            <person name="Ohm R."/>
            <person name="Pangilinan J."/>
            <person name="Park H.-J."/>
            <person name="Ramirez L."/>
            <person name="Alfaro M."/>
            <person name="Sun H."/>
            <person name="Tritt A."/>
            <person name="Yoshinaga Y."/>
            <person name="Zwiers L.-H."/>
            <person name="Turgeon B."/>
            <person name="Goodwin S."/>
            <person name="Spatafora J."/>
            <person name="Crous P."/>
            <person name="Grigoriev I."/>
        </authorList>
    </citation>
    <scope>NUCLEOTIDE SEQUENCE</scope>
    <source>
        <strain evidence="2">CBS 627.86</strain>
    </source>
</reference>
<keyword evidence="3" id="KW-1185">Reference proteome</keyword>
<name>A0A6A5ZD72_9PLEO</name>
<sequence>MPGNTATFHGTALFFDPQETAVIVRTTSTILLESTQIPLVFTLGSLTFTQNSLGQLVIEGQTLARGSTIDFHGTTLSLNPQATAVVVDEISKLYLQPALMAAAPLAPPKTFAFDGKAYAIPQGSSIVIDGIIVTLLDGRDTVTGGQTLSHNLEGNLVLVEGAMTSTVLGTILSPIPGPTPAGGFAVMTLASLGAATAPAGLQPSSSDVRKKGHGDRGRVRGRSLAIGVLV</sequence>
<dbReference type="AlphaFoldDB" id="A0A6A5ZD72"/>
<proteinExistence type="predicted"/>
<accession>A0A6A5ZD72</accession>
<evidence type="ECO:0000313" key="3">
    <source>
        <dbReference type="Proteomes" id="UP000799770"/>
    </source>
</evidence>